<dbReference type="OrthoDB" id="10272603at2759"/>
<protein>
    <submittedName>
        <fullName evidence="2">Uncharacterized protein</fullName>
    </submittedName>
</protein>
<keyword evidence="1" id="KW-0472">Membrane</keyword>
<evidence type="ECO:0000256" key="1">
    <source>
        <dbReference type="SAM" id="Phobius"/>
    </source>
</evidence>
<dbReference type="Proteomes" id="UP000252139">
    <property type="component" value="Unassembled WGS sequence"/>
</dbReference>
<accession>A0A367KFW1</accession>
<keyword evidence="1" id="KW-0812">Transmembrane</keyword>
<sequence length="120" mass="14131">MKRLFMQPFDNYGKKTEKVFPSYDNKYSVILEFMPRLYIMKTITCFITFLVIPTFTIAACIYVDHTDYADYGKNKFRMFDKCHPPPCKDTEVIVPFPAPGLTPINMCCPSELSDHFYIQW</sequence>
<evidence type="ECO:0000313" key="3">
    <source>
        <dbReference type="Proteomes" id="UP000252139"/>
    </source>
</evidence>
<proteinExistence type="predicted"/>
<dbReference type="EMBL" id="PJQL01000029">
    <property type="protein sequence ID" value="RCI01010.1"/>
    <property type="molecule type" value="Genomic_DNA"/>
</dbReference>
<feature type="transmembrane region" description="Helical" evidence="1">
    <location>
        <begin position="38"/>
        <end position="63"/>
    </location>
</feature>
<name>A0A367KFW1_RHIAZ</name>
<reference evidence="2 3" key="1">
    <citation type="journal article" date="2018" name="G3 (Bethesda)">
        <title>Phylogenetic and Phylogenomic Definition of Rhizopus Species.</title>
        <authorList>
            <person name="Gryganskyi A.P."/>
            <person name="Golan J."/>
            <person name="Dolatabadi S."/>
            <person name="Mondo S."/>
            <person name="Robb S."/>
            <person name="Idnurm A."/>
            <person name="Muszewska A."/>
            <person name="Steczkiewicz K."/>
            <person name="Masonjones S."/>
            <person name="Liao H.L."/>
            <person name="Gajdeczka M.T."/>
            <person name="Anike F."/>
            <person name="Vuek A."/>
            <person name="Anishchenko I.M."/>
            <person name="Voigt K."/>
            <person name="de Hoog G.S."/>
            <person name="Smith M.E."/>
            <person name="Heitman J."/>
            <person name="Vilgalys R."/>
            <person name="Stajich J.E."/>
        </authorList>
    </citation>
    <scope>NUCLEOTIDE SEQUENCE [LARGE SCALE GENOMIC DNA]</scope>
    <source>
        <strain evidence="2 3">CBS 357.93</strain>
    </source>
</reference>
<gene>
    <name evidence="2" type="ORF">CU097_015124</name>
</gene>
<keyword evidence="3" id="KW-1185">Reference proteome</keyword>
<organism evidence="2 3">
    <name type="scientific">Rhizopus azygosporus</name>
    <name type="common">Rhizopus microsporus var. azygosporus</name>
    <dbReference type="NCBI Taxonomy" id="86630"/>
    <lineage>
        <taxon>Eukaryota</taxon>
        <taxon>Fungi</taxon>
        <taxon>Fungi incertae sedis</taxon>
        <taxon>Mucoromycota</taxon>
        <taxon>Mucoromycotina</taxon>
        <taxon>Mucoromycetes</taxon>
        <taxon>Mucorales</taxon>
        <taxon>Mucorineae</taxon>
        <taxon>Rhizopodaceae</taxon>
        <taxon>Rhizopus</taxon>
    </lineage>
</organism>
<dbReference type="AlphaFoldDB" id="A0A367KFW1"/>
<evidence type="ECO:0000313" key="2">
    <source>
        <dbReference type="EMBL" id="RCI01010.1"/>
    </source>
</evidence>
<comment type="caution">
    <text evidence="2">The sequence shown here is derived from an EMBL/GenBank/DDBJ whole genome shotgun (WGS) entry which is preliminary data.</text>
</comment>
<keyword evidence="1" id="KW-1133">Transmembrane helix</keyword>